<evidence type="ECO:0000256" key="1">
    <source>
        <dbReference type="SAM" id="MobiDB-lite"/>
    </source>
</evidence>
<name>A0ABN7AD82_9HEMI</name>
<gene>
    <name evidence="2" type="ORF">NTJ_02029</name>
</gene>
<feature type="compositionally biased region" description="Basic and acidic residues" evidence="1">
    <location>
        <begin position="28"/>
        <end position="51"/>
    </location>
</feature>
<evidence type="ECO:0000313" key="2">
    <source>
        <dbReference type="EMBL" id="BES89222.1"/>
    </source>
</evidence>
<accession>A0ABN7AD82</accession>
<sequence>MVPLLGEPFVRIALAFCSTNPSIARLSSESKPDMTAKPQELHAEEPGHYTKTEGGTNSNINLPVVHRVRGPITKIWLKTEHWLCLLN</sequence>
<evidence type="ECO:0000313" key="3">
    <source>
        <dbReference type="Proteomes" id="UP001307889"/>
    </source>
</evidence>
<organism evidence="2 3">
    <name type="scientific">Nesidiocoris tenuis</name>
    <dbReference type="NCBI Taxonomy" id="355587"/>
    <lineage>
        <taxon>Eukaryota</taxon>
        <taxon>Metazoa</taxon>
        <taxon>Ecdysozoa</taxon>
        <taxon>Arthropoda</taxon>
        <taxon>Hexapoda</taxon>
        <taxon>Insecta</taxon>
        <taxon>Pterygota</taxon>
        <taxon>Neoptera</taxon>
        <taxon>Paraneoptera</taxon>
        <taxon>Hemiptera</taxon>
        <taxon>Heteroptera</taxon>
        <taxon>Panheteroptera</taxon>
        <taxon>Cimicomorpha</taxon>
        <taxon>Miridae</taxon>
        <taxon>Dicyphina</taxon>
        <taxon>Nesidiocoris</taxon>
    </lineage>
</organism>
<dbReference type="Proteomes" id="UP001307889">
    <property type="component" value="Chromosome 1"/>
</dbReference>
<reference evidence="2 3" key="1">
    <citation type="submission" date="2023-09" db="EMBL/GenBank/DDBJ databases">
        <title>Nesidiocoris tenuis whole genome shotgun sequence.</title>
        <authorList>
            <person name="Shibata T."/>
            <person name="Shimoda M."/>
            <person name="Kobayashi T."/>
            <person name="Uehara T."/>
        </authorList>
    </citation>
    <scope>NUCLEOTIDE SEQUENCE [LARGE SCALE GENOMIC DNA]</scope>
    <source>
        <strain evidence="2 3">Japan</strain>
    </source>
</reference>
<protein>
    <submittedName>
        <fullName evidence="2">Uncharacterized protein</fullName>
    </submittedName>
</protein>
<keyword evidence="3" id="KW-1185">Reference proteome</keyword>
<feature type="region of interest" description="Disordered" evidence="1">
    <location>
        <begin position="26"/>
        <end position="57"/>
    </location>
</feature>
<dbReference type="EMBL" id="AP028909">
    <property type="protein sequence ID" value="BES89222.1"/>
    <property type="molecule type" value="Genomic_DNA"/>
</dbReference>
<proteinExistence type="predicted"/>